<feature type="transmembrane region" description="Helical" evidence="9">
    <location>
        <begin position="78"/>
        <end position="96"/>
    </location>
</feature>
<dbReference type="GO" id="GO:0008137">
    <property type="term" value="F:NADH dehydrogenase (ubiquinone) activity"/>
    <property type="evidence" value="ECO:0007669"/>
    <property type="project" value="UniProtKB-EC"/>
</dbReference>
<keyword evidence="4 9" id="KW-0812">Transmembrane</keyword>
<dbReference type="GO" id="GO:0003954">
    <property type="term" value="F:NADH dehydrogenase activity"/>
    <property type="evidence" value="ECO:0007669"/>
    <property type="project" value="TreeGrafter"/>
</dbReference>
<protein>
    <recommendedName>
        <fullName evidence="3">NADH:ubiquinone reductase (H(+)-translocating)</fullName>
        <ecNumber evidence="3">7.1.1.2</ecNumber>
    </recommendedName>
    <alternativeName>
        <fullName evidence="7">NADH dehydrogenase subunit 5</fullName>
    </alternativeName>
</protein>
<feature type="transmembrane region" description="Helical" evidence="9">
    <location>
        <begin position="102"/>
        <end position="121"/>
    </location>
</feature>
<evidence type="ECO:0000256" key="3">
    <source>
        <dbReference type="ARBA" id="ARBA00012944"/>
    </source>
</evidence>
<keyword evidence="11" id="KW-0496">Mitochondrion</keyword>
<proteinExistence type="predicted"/>
<dbReference type="PRINTS" id="PR01434">
    <property type="entry name" value="NADHDHGNASE5"/>
</dbReference>
<comment type="function">
    <text evidence="1">Core subunit of the mitochondrial membrane respiratory chain NADH dehydrogenase (Complex I) that is believed to belong to the minimal assembly required for catalysis. Complex I functions in the transfer of electrons from NADH to the respiratory chain. The immediate electron acceptor for the enzyme is believed to be ubiquinone.</text>
</comment>
<gene>
    <name evidence="11" type="primary">nad5</name>
</gene>
<dbReference type="Pfam" id="PF00361">
    <property type="entry name" value="Proton_antipo_M"/>
    <property type="match status" value="1"/>
</dbReference>
<dbReference type="EMBL" id="DQ665656">
    <property type="protein sequence ID" value="ABG38296.1"/>
    <property type="molecule type" value="Genomic_DNA"/>
</dbReference>
<reference evidence="11" key="1">
    <citation type="submission" date="2006-05" db="EMBL/GenBank/DDBJ databases">
        <title>Complete mitochondrial genome of a new pillbug parasite nematode.</title>
        <authorList>
            <person name="Hyman B."/>
            <person name="Tang S."/>
        </authorList>
    </citation>
    <scope>NUCLEOTIDE SEQUENCE</scope>
    <source>
        <strain evidence="11">Riverside</strain>
    </source>
</reference>
<dbReference type="PANTHER" id="PTHR42829">
    <property type="entry name" value="NADH-UBIQUINONE OXIDOREDUCTASE CHAIN 5"/>
    <property type="match status" value="1"/>
</dbReference>
<comment type="catalytic activity">
    <reaction evidence="8">
        <text>a ubiquinone + NADH + 5 H(+)(in) = a ubiquinol + NAD(+) + 4 H(+)(out)</text>
        <dbReference type="Rhea" id="RHEA:29091"/>
        <dbReference type="Rhea" id="RHEA-COMP:9565"/>
        <dbReference type="Rhea" id="RHEA-COMP:9566"/>
        <dbReference type="ChEBI" id="CHEBI:15378"/>
        <dbReference type="ChEBI" id="CHEBI:16389"/>
        <dbReference type="ChEBI" id="CHEBI:17976"/>
        <dbReference type="ChEBI" id="CHEBI:57540"/>
        <dbReference type="ChEBI" id="CHEBI:57945"/>
        <dbReference type="EC" id="7.1.1.2"/>
    </reaction>
</comment>
<evidence type="ECO:0000313" key="11">
    <source>
        <dbReference type="EMBL" id="ABG38296.1"/>
    </source>
</evidence>
<evidence type="ECO:0000259" key="10">
    <source>
        <dbReference type="Pfam" id="PF00361"/>
    </source>
</evidence>
<dbReference type="EC" id="7.1.1.2" evidence="3"/>
<dbReference type="InterPro" id="IPR001750">
    <property type="entry name" value="ND/Mrp_TM"/>
</dbReference>
<feature type="transmembrane region" description="Helical" evidence="9">
    <location>
        <begin position="221"/>
        <end position="239"/>
    </location>
</feature>
<dbReference type="GO" id="GO:0042773">
    <property type="term" value="P:ATP synthesis coupled electron transport"/>
    <property type="evidence" value="ECO:0007669"/>
    <property type="project" value="InterPro"/>
</dbReference>
<evidence type="ECO:0000256" key="9">
    <source>
        <dbReference type="SAM" id="Phobius"/>
    </source>
</evidence>
<feature type="transmembrane region" description="Helical" evidence="9">
    <location>
        <begin position="346"/>
        <end position="364"/>
    </location>
</feature>
<evidence type="ECO:0000256" key="1">
    <source>
        <dbReference type="ARBA" id="ARBA00003257"/>
    </source>
</evidence>
<evidence type="ECO:0000256" key="2">
    <source>
        <dbReference type="ARBA" id="ARBA00004141"/>
    </source>
</evidence>
<evidence type="ECO:0000256" key="5">
    <source>
        <dbReference type="ARBA" id="ARBA00022989"/>
    </source>
</evidence>
<evidence type="ECO:0000256" key="8">
    <source>
        <dbReference type="ARBA" id="ARBA00049551"/>
    </source>
</evidence>
<name>Q0Z882_9BILA</name>
<keyword evidence="6 9" id="KW-0472">Membrane</keyword>
<dbReference type="InterPro" id="IPR003945">
    <property type="entry name" value="NU5C-like"/>
</dbReference>
<keyword evidence="5 9" id="KW-1133">Transmembrane helix</keyword>
<feature type="transmembrane region" description="Helical" evidence="9">
    <location>
        <begin position="16"/>
        <end position="37"/>
    </location>
</feature>
<sequence>MICNLKKKNNLKLLQYLMNFLLMVIPFTNMNLMWSFINKNSYLSVYFCVLNLIFLISLWNIFYNVLQFSKNYMKILNTYFNFMMFMFLLSMITLIVCNSWLTLFFGWELLGLTSFFLILYYNNWNSMSGSFLTVMSNRLGDMFFILSLYFFMSFKYSTSMMIMLSMMCFTKSAQFPFSTWLPAAMAAPTPVSSLVHSSTLVTAGIYLYYRFNLMLFNLNKIFVMLFLITTFIGSLSALIETDLKKLVAFSTLSQLGLIFMSFFSSIHGLMFYHLLVHAFFKSILFIISGLMIWSMNSNQNLNKASIFNVMIFSLMLVSILNMMSFTMTSGFLSKEILISMSLSSSMMFNIIMLVILSFTIIYSYRLITSFKMFLNFKMSVNFKMLGIILTYLMFMTLFSYMWFLNWFFSFNFNVLIKSLMAFMMLSMIFKSLIINVFNNLTMFNFFSSYVCFVNLEKDVMNSSFFFMYAFQTKMMNWKIISLAVLFMTII</sequence>
<feature type="domain" description="NADH:quinone oxidoreductase/Mrp antiporter transmembrane" evidence="10">
    <location>
        <begin position="98"/>
        <end position="357"/>
    </location>
</feature>
<geneLocation type="mitochondrion" evidence="11"/>
<feature type="transmembrane region" description="Helical" evidence="9">
    <location>
        <begin position="270"/>
        <end position="293"/>
    </location>
</feature>
<dbReference type="AlphaFoldDB" id="Q0Z882"/>
<feature type="transmembrane region" description="Helical" evidence="9">
    <location>
        <begin position="142"/>
        <end position="167"/>
    </location>
</feature>
<accession>Q0Z882</accession>
<organism evidence="11">
    <name type="scientific">Agamermis sp. BH-2006</name>
    <dbReference type="NCBI Taxonomy" id="390897"/>
    <lineage>
        <taxon>Eukaryota</taxon>
        <taxon>Metazoa</taxon>
        <taxon>Ecdysozoa</taxon>
        <taxon>Nematoda</taxon>
        <taxon>Enoplea</taxon>
        <taxon>Dorylaimia</taxon>
        <taxon>Mermithida</taxon>
        <taxon>Mermithoidea</taxon>
        <taxon>Mermithidae</taxon>
        <taxon>Agamermis</taxon>
    </lineage>
</organism>
<feature type="transmembrane region" description="Helical" evidence="9">
    <location>
        <begin position="384"/>
        <end position="407"/>
    </location>
</feature>
<dbReference type="GO" id="GO:0016020">
    <property type="term" value="C:membrane"/>
    <property type="evidence" value="ECO:0007669"/>
    <property type="project" value="UniProtKB-SubCell"/>
</dbReference>
<evidence type="ECO:0000256" key="6">
    <source>
        <dbReference type="ARBA" id="ARBA00023136"/>
    </source>
</evidence>
<feature type="transmembrane region" description="Helical" evidence="9">
    <location>
        <begin position="43"/>
        <end position="66"/>
    </location>
</feature>
<feature type="transmembrane region" description="Helical" evidence="9">
    <location>
        <begin position="419"/>
        <end position="437"/>
    </location>
</feature>
<comment type="subcellular location">
    <subcellularLocation>
        <location evidence="2">Membrane</location>
        <topology evidence="2">Multi-pass membrane protein</topology>
    </subcellularLocation>
</comment>
<evidence type="ECO:0000256" key="4">
    <source>
        <dbReference type="ARBA" id="ARBA00022692"/>
    </source>
</evidence>
<dbReference type="GO" id="GO:0015990">
    <property type="term" value="P:electron transport coupled proton transport"/>
    <property type="evidence" value="ECO:0007669"/>
    <property type="project" value="TreeGrafter"/>
</dbReference>
<dbReference type="PANTHER" id="PTHR42829:SF2">
    <property type="entry name" value="NADH-UBIQUINONE OXIDOREDUCTASE CHAIN 5"/>
    <property type="match status" value="1"/>
</dbReference>
<evidence type="ECO:0000256" key="7">
    <source>
        <dbReference type="ARBA" id="ARBA00031027"/>
    </source>
</evidence>
<feature type="transmembrane region" description="Helical" evidence="9">
    <location>
        <begin position="187"/>
        <end position="209"/>
    </location>
</feature>
<feature type="transmembrane region" description="Helical" evidence="9">
    <location>
        <begin position="305"/>
        <end position="325"/>
    </location>
</feature>